<dbReference type="EMBL" id="CP000806">
    <property type="protein sequence ID" value="ACB53650.1"/>
    <property type="molecule type" value="Genomic_DNA"/>
</dbReference>
<keyword evidence="2 5" id="KW-0812">Transmembrane</keyword>
<evidence type="ECO:0000256" key="4">
    <source>
        <dbReference type="ARBA" id="ARBA00023136"/>
    </source>
</evidence>
<dbReference type="GO" id="GO:0016020">
    <property type="term" value="C:membrane"/>
    <property type="evidence" value="ECO:0007669"/>
    <property type="project" value="UniProtKB-SubCell"/>
</dbReference>
<sequence>MTINNEELIIKISFFKMNQLNKTNVHWLGNTLKFGVCLLPFSATFGATALGFVLIGLWQQKYKKIVQNPINWGWGLLFLWLILTSLFAVHSRYSWEGLGNFLPSFLMVASFPLFFKNFRRLYQLAWWLVLTSIPVCFLGFMQLFAGWETPLFLHRIGIKMIAYGHPDGRMSSLLMYANTLAFFLVVAFTLSIGLWILHYRRHHLIKNGQINGQLFILTVGILFNGIGLILTNSRSAWGLAVLSLMAFAIYLRWYWIIFSVLLVIFLVIWAAWIPVYQDVMREIVPSYFWARLTDELYDDRYVTALRTTQWGVAWNMMLQRPLWGWGLRNFTPVYQEAMNVWMGHPHNLFLMFLAETGIIGTLLFSGLVGIILGQAVILMTRIYQELTELEEGKKENNFSEQEESFLLLFTYLVAFGLCIIFNLLDVSIFDLRVNLMGWLLLSAIAGISYNFKPLLFSQHKSSL</sequence>
<dbReference type="eggNOG" id="COG3307">
    <property type="taxonomic scope" value="Bacteria"/>
</dbReference>
<dbReference type="Proteomes" id="UP000001203">
    <property type="component" value="Chromosome circular"/>
</dbReference>
<feature type="transmembrane region" description="Helical" evidence="5">
    <location>
        <begin position="404"/>
        <end position="423"/>
    </location>
</feature>
<dbReference type="InterPro" id="IPR007016">
    <property type="entry name" value="O-antigen_ligase-rel_domated"/>
</dbReference>
<feature type="domain" description="O-antigen ligase-related" evidence="6">
    <location>
        <begin position="221"/>
        <end position="364"/>
    </location>
</feature>
<keyword evidence="8" id="KW-1185">Reference proteome</keyword>
<feature type="transmembrane region" description="Helical" evidence="5">
    <location>
        <begin position="210"/>
        <end position="230"/>
    </location>
</feature>
<accession>B1WSS1</accession>
<feature type="transmembrane region" description="Helical" evidence="5">
    <location>
        <begin position="70"/>
        <end position="91"/>
    </location>
</feature>
<dbReference type="STRING" id="43989.cce_4302"/>
<dbReference type="Pfam" id="PF04932">
    <property type="entry name" value="Wzy_C"/>
    <property type="match status" value="1"/>
</dbReference>
<dbReference type="HOGENOM" id="CLU_052475_0_0_3"/>
<proteinExistence type="predicted"/>
<evidence type="ECO:0000256" key="1">
    <source>
        <dbReference type="ARBA" id="ARBA00004141"/>
    </source>
</evidence>
<dbReference type="KEGG" id="cyt:cce_4302"/>
<feature type="transmembrane region" description="Helical" evidence="5">
    <location>
        <begin position="358"/>
        <end position="383"/>
    </location>
</feature>
<feature type="transmembrane region" description="Helical" evidence="5">
    <location>
        <begin position="97"/>
        <end position="115"/>
    </location>
</feature>
<dbReference type="PANTHER" id="PTHR37422">
    <property type="entry name" value="TEICHURONIC ACID BIOSYNTHESIS PROTEIN TUAE"/>
    <property type="match status" value="1"/>
</dbReference>
<dbReference type="InterPro" id="IPR051533">
    <property type="entry name" value="WaaL-like"/>
</dbReference>
<dbReference type="PANTHER" id="PTHR37422:SF13">
    <property type="entry name" value="LIPOPOLYSACCHARIDE BIOSYNTHESIS PROTEIN PA4999-RELATED"/>
    <property type="match status" value="1"/>
</dbReference>
<feature type="transmembrane region" description="Helical" evidence="5">
    <location>
        <begin position="173"/>
        <end position="198"/>
    </location>
</feature>
<comment type="subcellular location">
    <subcellularLocation>
        <location evidence="1">Membrane</location>
        <topology evidence="1">Multi-pass membrane protein</topology>
    </subcellularLocation>
</comment>
<dbReference type="AlphaFoldDB" id="B1WSS1"/>
<name>B1WSS1_CROS5</name>
<evidence type="ECO:0000256" key="3">
    <source>
        <dbReference type="ARBA" id="ARBA00022989"/>
    </source>
</evidence>
<feature type="transmembrane region" description="Helical" evidence="5">
    <location>
        <begin position="435"/>
        <end position="451"/>
    </location>
</feature>
<feature type="transmembrane region" description="Helical" evidence="5">
    <location>
        <begin position="124"/>
        <end position="145"/>
    </location>
</feature>
<feature type="transmembrane region" description="Helical" evidence="5">
    <location>
        <begin position="260"/>
        <end position="277"/>
    </location>
</feature>
<keyword evidence="4 5" id="KW-0472">Membrane</keyword>
<evidence type="ECO:0000313" key="7">
    <source>
        <dbReference type="EMBL" id="ACB53650.1"/>
    </source>
</evidence>
<reference evidence="7 8" key="1">
    <citation type="journal article" date="2008" name="Proc. Natl. Acad. Sci. U.S.A.">
        <title>The genome of Cyanothece 51142, a unicellular diazotrophic cyanobacterium important in the marine nitrogen cycle.</title>
        <authorList>
            <person name="Welsh E.A."/>
            <person name="Liberton M."/>
            <person name="Stoeckel J."/>
            <person name="Loh T."/>
            <person name="Elvitigala T."/>
            <person name="Wang C."/>
            <person name="Wollam A."/>
            <person name="Fulton R.S."/>
            <person name="Clifton S.W."/>
            <person name="Jacobs J.M."/>
            <person name="Aurora R."/>
            <person name="Ghosh B.K."/>
            <person name="Sherman L.A."/>
            <person name="Smith R.D."/>
            <person name="Wilson R.K."/>
            <person name="Pakrasi H.B."/>
        </authorList>
    </citation>
    <scope>NUCLEOTIDE SEQUENCE [LARGE SCALE GENOMIC DNA]</scope>
    <source>
        <strain evidence="8">ATCC 51142 / BH68</strain>
    </source>
</reference>
<evidence type="ECO:0000313" key="8">
    <source>
        <dbReference type="Proteomes" id="UP000001203"/>
    </source>
</evidence>
<feature type="transmembrane region" description="Helical" evidence="5">
    <location>
        <begin position="32"/>
        <end position="58"/>
    </location>
</feature>
<organism evidence="7 8">
    <name type="scientific">Crocosphaera subtropica (strain ATCC 51142 / BH68)</name>
    <name type="common">Cyanothece sp. (strain ATCC 51142)</name>
    <dbReference type="NCBI Taxonomy" id="43989"/>
    <lineage>
        <taxon>Bacteria</taxon>
        <taxon>Bacillati</taxon>
        <taxon>Cyanobacteriota</taxon>
        <taxon>Cyanophyceae</taxon>
        <taxon>Oscillatoriophycideae</taxon>
        <taxon>Chroococcales</taxon>
        <taxon>Aphanothecaceae</taxon>
        <taxon>Crocosphaera</taxon>
        <taxon>Crocosphaera subtropica</taxon>
    </lineage>
</organism>
<evidence type="ECO:0000256" key="2">
    <source>
        <dbReference type="ARBA" id="ARBA00022692"/>
    </source>
</evidence>
<keyword evidence="3 5" id="KW-1133">Transmembrane helix</keyword>
<evidence type="ECO:0000259" key="6">
    <source>
        <dbReference type="Pfam" id="PF04932"/>
    </source>
</evidence>
<protein>
    <recommendedName>
        <fullName evidence="6">O-antigen ligase-related domain-containing protein</fullName>
    </recommendedName>
</protein>
<evidence type="ECO:0000256" key="5">
    <source>
        <dbReference type="SAM" id="Phobius"/>
    </source>
</evidence>
<gene>
    <name evidence="7" type="ordered locus">cce_4302</name>
</gene>